<accession>A0A512JQ01</accession>
<dbReference type="SUPFAM" id="SSF46785">
    <property type="entry name" value="Winged helix' DNA-binding domain"/>
    <property type="match status" value="1"/>
</dbReference>
<reference evidence="2 3" key="1">
    <citation type="submission" date="2019-07" db="EMBL/GenBank/DDBJ databases">
        <title>Whole genome shotgun sequence of Methylobacterium gnaphalii NBRC 107716.</title>
        <authorList>
            <person name="Hosoyama A."/>
            <person name="Uohara A."/>
            <person name="Ohji S."/>
            <person name="Ichikawa N."/>
        </authorList>
    </citation>
    <scope>NUCLEOTIDE SEQUENCE [LARGE SCALE GENOMIC DNA]</scope>
    <source>
        <strain evidence="2 3">NBRC 107716</strain>
    </source>
</reference>
<feature type="domain" description="HTH marR-type" evidence="1">
    <location>
        <begin position="24"/>
        <end position="162"/>
    </location>
</feature>
<dbReference type="SMART" id="SM00347">
    <property type="entry name" value="HTH_MARR"/>
    <property type="match status" value="1"/>
</dbReference>
<proteinExistence type="predicted"/>
<dbReference type="Gene3D" id="1.10.10.10">
    <property type="entry name" value="Winged helix-like DNA-binding domain superfamily/Winged helix DNA-binding domain"/>
    <property type="match status" value="1"/>
</dbReference>
<dbReference type="EMBL" id="BJZV01000027">
    <property type="protein sequence ID" value="GEP12036.1"/>
    <property type="molecule type" value="Genomic_DNA"/>
</dbReference>
<name>A0A512JQ01_9HYPH</name>
<protein>
    <recommendedName>
        <fullName evidence="1">HTH marR-type domain-containing protein</fullName>
    </recommendedName>
</protein>
<dbReference type="InterPro" id="IPR039422">
    <property type="entry name" value="MarR/SlyA-like"/>
</dbReference>
<dbReference type="GO" id="GO:0006950">
    <property type="term" value="P:response to stress"/>
    <property type="evidence" value="ECO:0007669"/>
    <property type="project" value="TreeGrafter"/>
</dbReference>
<evidence type="ECO:0000313" key="3">
    <source>
        <dbReference type="Proteomes" id="UP000321750"/>
    </source>
</evidence>
<comment type="caution">
    <text evidence="2">The sequence shown here is derived from an EMBL/GenBank/DDBJ whole genome shotgun (WGS) entry which is preliminary data.</text>
</comment>
<dbReference type="Pfam" id="PF01047">
    <property type="entry name" value="MarR"/>
    <property type="match status" value="1"/>
</dbReference>
<dbReference type="GO" id="GO:0003700">
    <property type="term" value="F:DNA-binding transcription factor activity"/>
    <property type="evidence" value="ECO:0007669"/>
    <property type="project" value="InterPro"/>
</dbReference>
<dbReference type="InterPro" id="IPR000835">
    <property type="entry name" value="HTH_MarR-typ"/>
</dbReference>
<dbReference type="PANTHER" id="PTHR33164:SF43">
    <property type="entry name" value="HTH-TYPE TRANSCRIPTIONAL REPRESSOR YETL"/>
    <property type="match status" value="1"/>
</dbReference>
<dbReference type="AlphaFoldDB" id="A0A512JQ01"/>
<organism evidence="2 3">
    <name type="scientific">Methylobacterium gnaphalii</name>
    <dbReference type="NCBI Taxonomy" id="1010610"/>
    <lineage>
        <taxon>Bacteria</taxon>
        <taxon>Pseudomonadati</taxon>
        <taxon>Pseudomonadota</taxon>
        <taxon>Alphaproteobacteria</taxon>
        <taxon>Hyphomicrobiales</taxon>
        <taxon>Methylobacteriaceae</taxon>
        <taxon>Methylobacterium</taxon>
    </lineage>
</organism>
<dbReference type="PROSITE" id="PS50995">
    <property type="entry name" value="HTH_MARR_2"/>
    <property type="match status" value="1"/>
</dbReference>
<dbReference type="InterPro" id="IPR036388">
    <property type="entry name" value="WH-like_DNA-bd_sf"/>
</dbReference>
<evidence type="ECO:0000313" key="2">
    <source>
        <dbReference type="EMBL" id="GEP12036.1"/>
    </source>
</evidence>
<dbReference type="PANTHER" id="PTHR33164">
    <property type="entry name" value="TRANSCRIPTIONAL REGULATOR, MARR FAMILY"/>
    <property type="match status" value="1"/>
</dbReference>
<dbReference type="InterPro" id="IPR036390">
    <property type="entry name" value="WH_DNA-bd_sf"/>
</dbReference>
<keyword evidence="3" id="KW-1185">Reference proteome</keyword>
<evidence type="ECO:0000259" key="1">
    <source>
        <dbReference type="PROSITE" id="PS50995"/>
    </source>
</evidence>
<dbReference type="RefSeq" id="WP_170246069.1">
    <property type="nucleotide sequence ID" value="NZ_BJZV01000027.1"/>
</dbReference>
<sequence length="184" mass="20334">MTPDAAYTPPTTISRGDFLRNGTDAHFREIIYAMVESVGRLLSFRDAFGKELQLTPSQFAVLMGVAHCQGHDGVTIGDLAGFVSLASTHATTEVGRLERVGLLVKRPSPTDRRSVLVSLSEMGEREISRVAPLVRLVNDALFRDIQPADFEIVHKVARQLILNYETAMAEVRTHYLRQTSAPVD</sequence>
<gene>
    <name evidence="2" type="ORF">MGN01_38810</name>
</gene>
<dbReference type="Proteomes" id="UP000321750">
    <property type="component" value="Unassembled WGS sequence"/>
</dbReference>